<name>A0A326UEH1_THEHA</name>
<dbReference type="AlphaFoldDB" id="A0A326UEH1"/>
<comment type="caution">
    <text evidence="1">The sequence shown here is derived from an EMBL/GenBank/DDBJ whole genome shotgun (WGS) entry which is preliminary data.</text>
</comment>
<organism evidence="1 2">
    <name type="scientific">Thermosporothrix hazakensis</name>
    <dbReference type="NCBI Taxonomy" id="644383"/>
    <lineage>
        <taxon>Bacteria</taxon>
        <taxon>Bacillati</taxon>
        <taxon>Chloroflexota</taxon>
        <taxon>Ktedonobacteria</taxon>
        <taxon>Ktedonobacterales</taxon>
        <taxon>Thermosporotrichaceae</taxon>
        <taxon>Thermosporothrix</taxon>
    </lineage>
</organism>
<reference evidence="1 2" key="1">
    <citation type="submission" date="2018-06" db="EMBL/GenBank/DDBJ databases">
        <title>Genomic Encyclopedia of Archaeal and Bacterial Type Strains, Phase II (KMG-II): from individual species to whole genera.</title>
        <authorList>
            <person name="Goeker M."/>
        </authorList>
    </citation>
    <scope>NUCLEOTIDE SEQUENCE [LARGE SCALE GENOMIC DNA]</scope>
    <source>
        <strain evidence="1 2">ATCC BAA-1881</strain>
    </source>
</reference>
<accession>A0A326UEH1</accession>
<dbReference type="Proteomes" id="UP000248806">
    <property type="component" value="Unassembled WGS sequence"/>
</dbReference>
<keyword evidence="2" id="KW-1185">Reference proteome</keyword>
<proteinExistence type="predicted"/>
<evidence type="ECO:0000313" key="2">
    <source>
        <dbReference type="Proteomes" id="UP000248806"/>
    </source>
</evidence>
<sequence>MLFSTDMEQEQVVLIWYRKDEAFSLACCYVLLVSWVQNGSKEMEQICGARLERAQEVL</sequence>
<protein>
    <submittedName>
        <fullName evidence="1">Uncharacterized protein</fullName>
    </submittedName>
</protein>
<evidence type="ECO:0000313" key="1">
    <source>
        <dbReference type="EMBL" id="PZW36315.1"/>
    </source>
</evidence>
<gene>
    <name evidence="1" type="ORF">EI42_00489</name>
</gene>
<dbReference type="EMBL" id="QKUF01000001">
    <property type="protein sequence ID" value="PZW36315.1"/>
    <property type="molecule type" value="Genomic_DNA"/>
</dbReference>